<evidence type="ECO:0008006" key="4">
    <source>
        <dbReference type="Google" id="ProtNLM"/>
    </source>
</evidence>
<dbReference type="SUPFAM" id="SSF56925">
    <property type="entry name" value="OMPA-like"/>
    <property type="match status" value="1"/>
</dbReference>
<protein>
    <recommendedName>
        <fullName evidence="4">Outer membrane protein beta-barrel domain-containing protein</fullName>
    </recommendedName>
</protein>
<feature type="region of interest" description="Disordered" evidence="1">
    <location>
        <begin position="164"/>
        <end position="249"/>
    </location>
</feature>
<evidence type="ECO:0000313" key="3">
    <source>
        <dbReference type="Proteomes" id="UP000032702"/>
    </source>
</evidence>
<gene>
    <name evidence="2" type="ORF">STIAU_0704</name>
</gene>
<evidence type="ECO:0000313" key="2">
    <source>
        <dbReference type="EMBL" id="EAU62328.1"/>
    </source>
</evidence>
<dbReference type="InterPro" id="IPR011250">
    <property type="entry name" value="OMP/PagP_B-barrel"/>
</dbReference>
<proteinExistence type="predicted"/>
<dbReference type="Proteomes" id="UP000032702">
    <property type="component" value="Unassembled WGS sequence"/>
</dbReference>
<dbReference type="Gene3D" id="2.40.160.20">
    <property type="match status" value="1"/>
</dbReference>
<dbReference type="EMBL" id="AAMD01000247">
    <property type="protein sequence ID" value="EAU62328.1"/>
    <property type="molecule type" value="Genomic_DNA"/>
</dbReference>
<organism evidence="2 3">
    <name type="scientific">Stigmatella aurantiaca (strain DW4/3-1)</name>
    <dbReference type="NCBI Taxonomy" id="378806"/>
    <lineage>
        <taxon>Bacteria</taxon>
        <taxon>Pseudomonadati</taxon>
        <taxon>Myxococcota</taxon>
        <taxon>Myxococcia</taxon>
        <taxon>Myxococcales</taxon>
        <taxon>Cystobacterineae</taxon>
        <taxon>Archangiaceae</taxon>
        <taxon>Stigmatella</taxon>
    </lineage>
</organism>
<comment type="caution">
    <text evidence="2">The sequence shown here is derived from an EMBL/GenBank/DDBJ whole genome shotgun (WGS) entry which is preliminary data.</text>
</comment>
<dbReference type="AlphaFoldDB" id="Q08PB8"/>
<accession>Q08PB8</accession>
<reference evidence="2 3" key="1">
    <citation type="submission" date="2006-04" db="EMBL/GenBank/DDBJ databases">
        <authorList>
            <person name="Nierman W.C."/>
        </authorList>
    </citation>
    <scope>NUCLEOTIDE SEQUENCE [LARGE SCALE GENOMIC DNA]</scope>
    <source>
        <strain evidence="2 3">DW4/3-1</strain>
    </source>
</reference>
<feature type="compositionally biased region" description="Basic and acidic residues" evidence="1">
    <location>
        <begin position="240"/>
        <end position="249"/>
    </location>
</feature>
<evidence type="ECO:0000256" key="1">
    <source>
        <dbReference type="SAM" id="MobiDB-lite"/>
    </source>
</evidence>
<feature type="region of interest" description="Disordered" evidence="1">
    <location>
        <begin position="1"/>
        <end position="22"/>
    </location>
</feature>
<name>Q08PB8_STIAD</name>
<dbReference type="PATRIC" id="fig|378806.16.peg.1097"/>
<sequence>MGAVAAVASHRQPGPGPRTRVADARGHRVRLDARLAAWLPARTLSGRVSWRLCFPGTHLAWAMIGPNLLVSHRTLEGWMKAKILTGAVAALLYSGAALAGDGKDCPPGYEKKDTQASIMGSPTVMDESATVIETEPVEGSIGGSGQAGIEHEGLKASDQALLDSQSSVKTEQGEVLLRCEPVSGTGGSGSSWDSTGGSGIQSEPLREPQLTPPPEQQVAPPPPPPSSAAFTPTVDVDENDVARREKKESGANMRGLTLMVGGGVEGYTGSLAPAIDPGAAYGVTAAIKPSKVFGIELGYSGAVNNVSDSAFAASSGPDIVRNGGQAAATFGLTATPVQPYVLGGIGISDYNFRGTGGGFRDDTVGNVPVGAGLRTHFGDFTADLRANYNFLFDQDFASVDDGLNGNGRYSGTLNIGGTF</sequence>
<feature type="compositionally biased region" description="Pro residues" evidence="1">
    <location>
        <begin position="210"/>
        <end position="226"/>
    </location>
</feature>